<protein>
    <submittedName>
        <fullName evidence="2">Uncharacterized protein</fullName>
    </submittedName>
</protein>
<name>A0A8X6WGM0_TRICX</name>
<dbReference type="Proteomes" id="UP000887159">
    <property type="component" value="Unassembled WGS sequence"/>
</dbReference>
<accession>A0A8X6WGM0</accession>
<evidence type="ECO:0000313" key="3">
    <source>
        <dbReference type="Proteomes" id="UP000887159"/>
    </source>
</evidence>
<keyword evidence="3" id="KW-1185">Reference proteome</keyword>
<feature type="compositionally biased region" description="Basic residues" evidence="1">
    <location>
        <begin position="89"/>
        <end position="109"/>
    </location>
</feature>
<dbReference type="AlphaFoldDB" id="A0A8X6WGM0"/>
<proteinExistence type="predicted"/>
<feature type="region of interest" description="Disordered" evidence="1">
    <location>
        <begin position="88"/>
        <end position="127"/>
    </location>
</feature>
<feature type="region of interest" description="Disordered" evidence="1">
    <location>
        <begin position="165"/>
        <end position="188"/>
    </location>
</feature>
<reference evidence="2" key="1">
    <citation type="submission" date="2020-08" db="EMBL/GenBank/DDBJ databases">
        <title>Multicomponent nature underlies the extraordinary mechanical properties of spider dragline silk.</title>
        <authorList>
            <person name="Kono N."/>
            <person name="Nakamura H."/>
            <person name="Mori M."/>
            <person name="Yoshida Y."/>
            <person name="Ohtoshi R."/>
            <person name="Malay A.D."/>
            <person name="Moran D.A.P."/>
            <person name="Tomita M."/>
            <person name="Numata K."/>
            <person name="Arakawa K."/>
        </authorList>
    </citation>
    <scope>NUCLEOTIDE SEQUENCE</scope>
</reference>
<sequence>MVGHLNIVEECPSGFETNSNVNISLILSVMKCYFYYGDMKIVTNKIGNSNAECLNVSLKIRAAKLTNLSAQRSNARRAFLLRICEPEKRTKKKRSASRPPNKQRLKGRRNTTAAQKSGGRVAAPERDDWGRTEFMEAGCEKSFFAFAFPGGWKRFFRTNPGERDCDRMAASSAKRQTSTVGDAGKSYV</sequence>
<comment type="caution">
    <text evidence="2">The sequence shown here is derived from an EMBL/GenBank/DDBJ whole genome shotgun (WGS) entry which is preliminary data.</text>
</comment>
<evidence type="ECO:0000256" key="1">
    <source>
        <dbReference type="SAM" id="MobiDB-lite"/>
    </source>
</evidence>
<gene>
    <name evidence="2" type="primary">NCL1_34317</name>
    <name evidence="2" type="ORF">TNCV_4701841</name>
</gene>
<dbReference type="EMBL" id="BMAU01021427">
    <property type="protein sequence ID" value="GFY34703.1"/>
    <property type="molecule type" value="Genomic_DNA"/>
</dbReference>
<evidence type="ECO:0000313" key="2">
    <source>
        <dbReference type="EMBL" id="GFY34703.1"/>
    </source>
</evidence>
<organism evidence="2 3">
    <name type="scientific">Trichonephila clavipes</name>
    <name type="common">Golden silk orbweaver</name>
    <name type="synonym">Nephila clavipes</name>
    <dbReference type="NCBI Taxonomy" id="2585209"/>
    <lineage>
        <taxon>Eukaryota</taxon>
        <taxon>Metazoa</taxon>
        <taxon>Ecdysozoa</taxon>
        <taxon>Arthropoda</taxon>
        <taxon>Chelicerata</taxon>
        <taxon>Arachnida</taxon>
        <taxon>Araneae</taxon>
        <taxon>Araneomorphae</taxon>
        <taxon>Entelegynae</taxon>
        <taxon>Araneoidea</taxon>
        <taxon>Nephilidae</taxon>
        <taxon>Trichonephila</taxon>
    </lineage>
</organism>